<dbReference type="Pfam" id="PF01885">
    <property type="entry name" value="PTS_2-RNA"/>
    <property type="match status" value="1"/>
</dbReference>
<keyword evidence="2 5" id="KW-0808">Transferase</keyword>
<gene>
    <name evidence="5" type="primary">kptA</name>
    <name evidence="6" type="ORF">K1W68_00885</name>
</gene>
<comment type="caution">
    <text evidence="6">The sequence shown here is derived from an EMBL/GenBank/DDBJ whole genome shotgun (WGS) entry which is preliminary data.</text>
</comment>
<dbReference type="Gene3D" id="3.20.170.30">
    <property type="match status" value="1"/>
</dbReference>
<proteinExistence type="inferred from homology"/>
<dbReference type="GO" id="GO:0003950">
    <property type="term" value="F:NAD+ poly-ADP-ribosyltransferase activity"/>
    <property type="evidence" value="ECO:0007669"/>
    <property type="project" value="InterPro"/>
</dbReference>
<evidence type="ECO:0000256" key="3">
    <source>
        <dbReference type="ARBA" id="ARBA00023027"/>
    </source>
</evidence>
<comment type="function">
    <text evidence="4 5">Removes the 2'-phosphate from RNA via an intermediate in which the phosphate is ADP-ribosylated by NAD followed by a presumed transesterification to release the RNA and generate ADP-ribose 1''-2''-cyclic phosphate (APPR&gt;P). May function as an ADP-ribosylase.</text>
</comment>
<evidence type="ECO:0000256" key="5">
    <source>
        <dbReference type="HAMAP-Rule" id="MF_00299"/>
    </source>
</evidence>
<evidence type="ECO:0000313" key="7">
    <source>
        <dbReference type="Proteomes" id="UP001202887"/>
    </source>
</evidence>
<organism evidence="6 7">
    <name type="scientific">Novacetimonas hansenii</name>
    <name type="common">Komagataeibacter hansenii</name>
    <dbReference type="NCBI Taxonomy" id="436"/>
    <lineage>
        <taxon>Bacteria</taxon>
        <taxon>Pseudomonadati</taxon>
        <taxon>Pseudomonadota</taxon>
        <taxon>Alphaproteobacteria</taxon>
        <taxon>Acetobacterales</taxon>
        <taxon>Acetobacteraceae</taxon>
        <taxon>Novacetimonas</taxon>
    </lineage>
</organism>
<dbReference type="RefSeq" id="WP_247065901.1">
    <property type="nucleotide sequence ID" value="NZ_CP094848.1"/>
</dbReference>
<dbReference type="PANTHER" id="PTHR12684:SF2">
    <property type="entry name" value="TRNA 2'-PHOSPHOTRANSFERASE 1"/>
    <property type="match status" value="1"/>
</dbReference>
<dbReference type="EC" id="2.7.1.-" evidence="5"/>
<dbReference type="GO" id="GO:0000215">
    <property type="term" value="F:tRNA 2'-phosphotransferase activity"/>
    <property type="evidence" value="ECO:0007669"/>
    <property type="project" value="TreeGrafter"/>
</dbReference>
<reference evidence="6" key="1">
    <citation type="journal article" date="2021" name="Polymers (Basel)">
        <title>Highly Stretchable Bacterial Cellulose Produced by Komagataeibacter hansenii SI1.</title>
        <authorList>
            <person name="Cielecka I."/>
            <person name="Ryngajllo M."/>
            <person name="Maniukiewicz W."/>
            <person name="Bielecki S."/>
        </authorList>
    </citation>
    <scope>NUCLEOTIDE SEQUENCE</scope>
    <source>
        <strain evidence="6">SI1</strain>
    </source>
</reference>
<dbReference type="Gene3D" id="1.10.10.970">
    <property type="entry name" value="RNA 2'-phosphotransferase, Tpt1/KptA family, N-terminal domain"/>
    <property type="match status" value="1"/>
</dbReference>
<dbReference type="GO" id="GO:0006388">
    <property type="term" value="P:tRNA splicing, via endonucleolytic cleavage and ligation"/>
    <property type="evidence" value="ECO:0007669"/>
    <property type="project" value="UniProtKB-UniRule"/>
</dbReference>
<dbReference type="EMBL" id="JAIBCX010000002">
    <property type="protein sequence ID" value="MCJ8352561.1"/>
    <property type="molecule type" value="Genomic_DNA"/>
</dbReference>
<dbReference type="SUPFAM" id="SSF56399">
    <property type="entry name" value="ADP-ribosylation"/>
    <property type="match status" value="1"/>
</dbReference>
<evidence type="ECO:0000256" key="2">
    <source>
        <dbReference type="ARBA" id="ARBA00022679"/>
    </source>
</evidence>
<dbReference type="InterPro" id="IPR042080">
    <property type="entry name" value="RNA_2'-PTrans_N"/>
</dbReference>
<dbReference type="AlphaFoldDB" id="A0AAW5EKR4"/>
<sequence length="189" mass="20966">MKTDAPRTRRPLTDREISKFLSLVLRHAPERIAISLDPQGGVETTILIRQARRHGQTLDLPSLQRVVRDNDKQRFTLSPDGTRIRAAQGHSIAVDLALPPAIPPAVLWHGTARTSLESIFRDGLLPGRRRHVHLSNDEATAMTVGTRHGRAVVMRVAAGRMHDDGLTLWRADNGVWLTDGVPPCYLSFA</sequence>
<accession>A0AAW5EKR4</accession>
<dbReference type="Proteomes" id="UP001202887">
    <property type="component" value="Unassembled WGS sequence"/>
</dbReference>
<name>A0AAW5EKR4_NOVHA</name>
<dbReference type="PANTHER" id="PTHR12684">
    <property type="entry name" value="PUTATIVE PHOSPHOTRANSFERASE"/>
    <property type="match status" value="1"/>
</dbReference>
<reference evidence="6" key="2">
    <citation type="submission" date="2022-03" db="EMBL/GenBank/DDBJ databases">
        <authorList>
            <person name="Ryngajllo M."/>
            <person name="Jacek P."/>
            <person name="Kubiak K."/>
        </authorList>
    </citation>
    <scope>NUCLEOTIDE SEQUENCE</scope>
    <source>
        <strain evidence="6">SI1</strain>
    </source>
</reference>
<dbReference type="InterPro" id="IPR042081">
    <property type="entry name" value="RNA_2'-PTrans_C"/>
</dbReference>
<keyword evidence="3 5" id="KW-0520">NAD</keyword>
<dbReference type="InterPro" id="IPR002745">
    <property type="entry name" value="Ptrans_KptA/Tpt1"/>
</dbReference>
<evidence type="ECO:0000313" key="6">
    <source>
        <dbReference type="EMBL" id="MCJ8352561.1"/>
    </source>
</evidence>
<protein>
    <recommendedName>
        <fullName evidence="5">Probable RNA 2'-phosphotransferase</fullName>
        <ecNumber evidence="5">2.7.1.-</ecNumber>
    </recommendedName>
</protein>
<evidence type="ECO:0000256" key="1">
    <source>
        <dbReference type="ARBA" id="ARBA00009836"/>
    </source>
</evidence>
<dbReference type="HAMAP" id="MF_00299">
    <property type="entry name" value="KptA"/>
    <property type="match status" value="1"/>
</dbReference>
<evidence type="ECO:0000256" key="4">
    <source>
        <dbReference type="ARBA" id="ARBA00025212"/>
    </source>
</evidence>
<dbReference type="InterPro" id="IPR022928">
    <property type="entry name" value="RNA_2'-PTrans_KptA"/>
</dbReference>
<comment type="similarity">
    <text evidence="1 5">Belongs to the KptA/TPT1 family.</text>
</comment>